<reference evidence="2 3" key="1">
    <citation type="submission" date="2019-02" db="EMBL/GenBank/DDBJ databases">
        <title>Deep-cultivation of Planctomycetes and their phenomic and genomic characterization uncovers novel biology.</title>
        <authorList>
            <person name="Wiegand S."/>
            <person name="Jogler M."/>
            <person name="Boedeker C."/>
            <person name="Pinto D."/>
            <person name="Vollmers J."/>
            <person name="Rivas-Marin E."/>
            <person name="Kohn T."/>
            <person name="Peeters S.H."/>
            <person name="Heuer A."/>
            <person name="Rast P."/>
            <person name="Oberbeckmann S."/>
            <person name="Bunk B."/>
            <person name="Jeske O."/>
            <person name="Meyerdierks A."/>
            <person name="Storesund J.E."/>
            <person name="Kallscheuer N."/>
            <person name="Luecker S."/>
            <person name="Lage O.M."/>
            <person name="Pohl T."/>
            <person name="Merkel B.J."/>
            <person name="Hornburger P."/>
            <person name="Mueller R.-W."/>
            <person name="Bruemmer F."/>
            <person name="Labrenz M."/>
            <person name="Spormann A.M."/>
            <person name="Op Den Camp H."/>
            <person name="Overmann J."/>
            <person name="Amann R."/>
            <person name="Jetten M.S.M."/>
            <person name="Mascher T."/>
            <person name="Medema M.H."/>
            <person name="Devos D.P."/>
            <person name="Kaster A.-K."/>
            <person name="Ovreas L."/>
            <person name="Rohde M."/>
            <person name="Galperin M.Y."/>
            <person name="Jogler C."/>
        </authorList>
    </citation>
    <scope>NUCLEOTIDE SEQUENCE [LARGE SCALE GENOMIC DNA]</scope>
    <source>
        <strain evidence="2 3">Pla144</strain>
    </source>
</reference>
<dbReference type="AlphaFoldDB" id="A0A5C6CX44"/>
<dbReference type="PROSITE" id="PS51186">
    <property type="entry name" value="GNAT"/>
    <property type="match status" value="1"/>
</dbReference>
<proteinExistence type="predicted"/>
<evidence type="ECO:0000259" key="1">
    <source>
        <dbReference type="PROSITE" id="PS51186"/>
    </source>
</evidence>
<keyword evidence="2" id="KW-0808">Transferase</keyword>
<comment type="caution">
    <text evidence="2">The sequence shown here is derived from an EMBL/GenBank/DDBJ whole genome shotgun (WGS) entry which is preliminary data.</text>
</comment>
<name>A0A5C6CX44_9BACT</name>
<evidence type="ECO:0000313" key="2">
    <source>
        <dbReference type="EMBL" id="TWU28445.1"/>
    </source>
</evidence>
<dbReference type="CDD" id="cd04301">
    <property type="entry name" value="NAT_SF"/>
    <property type="match status" value="1"/>
</dbReference>
<protein>
    <submittedName>
        <fullName evidence="2">Acetyltransferase (GNAT) family protein</fullName>
    </submittedName>
</protein>
<dbReference type="GO" id="GO:0016747">
    <property type="term" value="F:acyltransferase activity, transferring groups other than amino-acyl groups"/>
    <property type="evidence" value="ECO:0007669"/>
    <property type="project" value="InterPro"/>
</dbReference>
<gene>
    <name evidence="2" type="ORF">Pla144_17350</name>
</gene>
<keyword evidence="3" id="KW-1185">Reference proteome</keyword>
<dbReference type="Pfam" id="PF00583">
    <property type="entry name" value="Acetyltransf_1"/>
    <property type="match status" value="1"/>
</dbReference>
<dbReference type="OrthoDB" id="256500at2"/>
<dbReference type="InterPro" id="IPR016181">
    <property type="entry name" value="Acyl_CoA_acyltransferase"/>
</dbReference>
<evidence type="ECO:0000313" key="3">
    <source>
        <dbReference type="Proteomes" id="UP000318437"/>
    </source>
</evidence>
<accession>A0A5C6CX44</accession>
<dbReference type="SUPFAM" id="SSF55729">
    <property type="entry name" value="Acyl-CoA N-acyltransferases (Nat)"/>
    <property type="match status" value="2"/>
</dbReference>
<dbReference type="EMBL" id="SJPS01000002">
    <property type="protein sequence ID" value="TWU28445.1"/>
    <property type="molecule type" value="Genomic_DNA"/>
</dbReference>
<dbReference type="Gene3D" id="3.40.630.30">
    <property type="match status" value="1"/>
</dbReference>
<organism evidence="2 3">
    <name type="scientific">Bythopirellula polymerisocia</name>
    <dbReference type="NCBI Taxonomy" id="2528003"/>
    <lineage>
        <taxon>Bacteria</taxon>
        <taxon>Pseudomonadati</taxon>
        <taxon>Planctomycetota</taxon>
        <taxon>Planctomycetia</taxon>
        <taxon>Pirellulales</taxon>
        <taxon>Lacipirellulaceae</taxon>
        <taxon>Bythopirellula</taxon>
    </lineage>
</organism>
<feature type="domain" description="N-acetyltransferase" evidence="1">
    <location>
        <begin position="1"/>
        <end position="137"/>
    </location>
</feature>
<dbReference type="InterPro" id="IPR000182">
    <property type="entry name" value="GNAT_dom"/>
</dbReference>
<dbReference type="Proteomes" id="UP000318437">
    <property type="component" value="Unassembled WGS sequence"/>
</dbReference>
<sequence length="304" mass="33864">MPLDSSFSTRIATREDAKAVRMLLSAPLETFEYLLVAESGDPVRIVAAGGLTRSERPKPLVGPGVTLHVIEPARRQGIGSELMKRLATHALQRGAEAIYATQKVASDSQERSAWEALGFSVCETVEKHELPLDEFVPQLAPLLDRMRQRGKIPESARIIPLFEADLEEVARLHLATMGGDPTSLMQKLRGEVPESFSPRYSRVLLIDQQIKGVILGHRVSREIVHVDANIVAPKIRGGWANVWLKLEATQGAIQWGIKKFVFTTFDHYTDTRSFTDRLQGIMVEKLVLMYLPLADSQAKFADDE</sequence>
<dbReference type="RefSeq" id="WP_146449920.1">
    <property type="nucleotide sequence ID" value="NZ_SJPS01000002.1"/>
</dbReference>